<protein>
    <submittedName>
        <fullName evidence="2">Uncharacterized protein</fullName>
    </submittedName>
</protein>
<comment type="caution">
    <text evidence="2">The sequence shown here is derived from an EMBL/GenBank/DDBJ whole genome shotgun (WGS) entry which is preliminary data.</text>
</comment>
<organism evidence="2 3">
    <name type="scientific">Prunus dulcis</name>
    <name type="common">Almond</name>
    <name type="synonym">Amygdalus dulcis</name>
    <dbReference type="NCBI Taxonomy" id="3755"/>
    <lineage>
        <taxon>Eukaryota</taxon>
        <taxon>Viridiplantae</taxon>
        <taxon>Streptophyta</taxon>
        <taxon>Embryophyta</taxon>
        <taxon>Tracheophyta</taxon>
        <taxon>Spermatophyta</taxon>
        <taxon>Magnoliopsida</taxon>
        <taxon>eudicotyledons</taxon>
        <taxon>Gunneridae</taxon>
        <taxon>Pentapetalae</taxon>
        <taxon>rosids</taxon>
        <taxon>fabids</taxon>
        <taxon>Rosales</taxon>
        <taxon>Rosaceae</taxon>
        <taxon>Amygdaloideae</taxon>
        <taxon>Amygdaleae</taxon>
        <taxon>Prunus</taxon>
    </lineage>
</organism>
<dbReference type="AlphaFoldDB" id="A0AAD4VGM7"/>
<sequence length="196" mass="22887">MRVEDVKNLMNDRLYDLKIGTDFEDALLNEVDQVNSSPFIVEIEQNENTMMYKVFIMTLREETQDWFYTLPSRKISNFKELSFIFTKEYTSYWTIKEQANHMFNLPRIYCELTIAPSLTLEEVFVIALRYMLWDNNGIVEKKFAKQADQSPKKAGQRGDKPSSRNYGGKRKAPCRGGAPTNKGYMKFTIPIHQILA</sequence>
<gene>
    <name evidence="2" type="ORF">L3X38_033062</name>
</gene>
<dbReference type="Proteomes" id="UP001054821">
    <property type="component" value="Chromosome 6"/>
</dbReference>
<proteinExistence type="predicted"/>
<evidence type="ECO:0000256" key="1">
    <source>
        <dbReference type="SAM" id="MobiDB-lite"/>
    </source>
</evidence>
<keyword evidence="3" id="KW-1185">Reference proteome</keyword>
<reference evidence="2 3" key="1">
    <citation type="journal article" date="2022" name="G3 (Bethesda)">
        <title>Whole-genome sequence and methylome profiling of the almond [Prunus dulcis (Mill.) D.A. Webb] cultivar 'Nonpareil'.</title>
        <authorList>
            <person name="D'Amico-Willman K.M."/>
            <person name="Ouma W.Z."/>
            <person name="Meulia T."/>
            <person name="Sideli G.M."/>
            <person name="Gradziel T.M."/>
            <person name="Fresnedo-Ramirez J."/>
        </authorList>
    </citation>
    <scope>NUCLEOTIDE SEQUENCE [LARGE SCALE GENOMIC DNA]</scope>
    <source>
        <strain evidence="2">Clone GOH B32 T37-40</strain>
    </source>
</reference>
<evidence type="ECO:0000313" key="2">
    <source>
        <dbReference type="EMBL" id="KAI5323989.1"/>
    </source>
</evidence>
<accession>A0AAD4VGM7</accession>
<name>A0AAD4VGM7_PRUDU</name>
<evidence type="ECO:0000313" key="3">
    <source>
        <dbReference type="Proteomes" id="UP001054821"/>
    </source>
</evidence>
<feature type="region of interest" description="Disordered" evidence="1">
    <location>
        <begin position="144"/>
        <end position="179"/>
    </location>
</feature>
<dbReference type="EMBL" id="JAJFAZ020000006">
    <property type="protein sequence ID" value="KAI5323989.1"/>
    <property type="molecule type" value="Genomic_DNA"/>
</dbReference>